<feature type="binding site" evidence="9">
    <location>
        <position position="137"/>
    </location>
    <ligand>
        <name>NADPH</name>
        <dbReference type="ChEBI" id="CHEBI:57783"/>
    </ligand>
</feature>
<feature type="binding site" evidence="9">
    <location>
        <position position="105"/>
    </location>
    <ligand>
        <name>NADPH</name>
        <dbReference type="ChEBI" id="CHEBI:57783"/>
    </ligand>
</feature>
<evidence type="ECO:0000313" key="14">
    <source>
        <dbReference type="EMBL" id="MBM6922602.1"/>
    </source>
</evidence>
<comment type="caution">
    <text evidence="14">The sequence shown here is derived from an EMBL/GenBank/DDBJ whole genome shotgun (WGS) entry which is preliminary data.</text>
</comment>
<comment type="catalytic activity">
    <reaction evidence="9 11">
        <text>sn-glycerol 3-phosphate + NADP(+) = dihydroxyacetone phosphate + NADPH + H(+)</text>
        <dbReference type="Rhea" id="RHEA:11096"/>
        <dbReference type="ChEBI" id="CHEBI:15378"/>
        <dbReference type="ChEBI" id="CHEBI:57597"/>
        <dbReference type="ChEBI" id="CHEBI:57642"/>
        <dbReference type="ChEBI" id="CHEBI:57783"/>
        <dbReference type="ChEBI" id="CHEBI:58349"/>
        <dbReference type="EC" id="1.1.1.94"/>
    </reaction>
</comment>
<evidence type="ECO:0000256" key="6">
    <source>
        <dbReference type="ARBA" id="ARBA00023098"/>
    </source>
</evidence>
<feature type="binding site" evidence="9">
    <location>
        <position position="278"/>
    </location>
    <ligand>
        <name>NADPH</name>
        <dbReference type="ChEBI" id="CHEBI:57783"/>
    </ligand>
</feature>
<dbReference type="NCBIfam" id="NF000940">
    <property type="entry name" value="PRK00094.1-2"/>
    <property type="match status" value="1"/>
</dbReference>
<dbReference type="SUPFAM" id="SSF51735">
    <property type="entry name" value="NAD(P)-binding Rossmann-fold domains"/>
    <property type="match status" value="1"/>
</dbReference>
<dbReference type="InterPro" id="IPR013328">
    <property type="entry name" value="6PGD_dom2"/>
</dbReference>
<proteinExistence type="inferred from homology"/>
<dbReference type="EMBL" id="JACSNR010000002">
    <property type="protein sequence ID" value="MBM6922602.1"/>
    <property type="molecule type" value="Genomic_DNA"/>
</dbReference>
<dbReference type="SUPFAM" id="SSF48179">
    <property type="entry name" value="6-phosphogluconate dehydrogenase C-terminal domain-like"/>
    <property type="match status" value="1"/>
</dbReference>
<dbReference type="InterPro" id="IPR036291">
    <property type="entry name" value="NAD(P)-bd_dom_sf"/>
</dbReference>
<comment type="subcellular location">
    <subcellularLocation>
        <location evidence="9">Cytoplasm</location>
    </subcellularLocation>
</comment>
<evidence type="ECO:0000256" key="3">
    <source>
        <dbReference type="ARBA" id="ARBA00022857"/>
    </source>
</evidence>
<feature type="binding site" evidence="9">
    <location>
        <position position="251"/>
    </location>
    <ligand>
        <name>sn-glycerol 3-phosphate</name>
        <dbReference type="ChEBI" id="CHEBI:57597"/>
    </ligand>
</feature>
<sequence>MAKLFILGAGGFGTALAVMSQANGHEVTMWSYREDEAAQLRTDRENRRLLPGVKIPEEIAIVTDFAALGEAELVLIAVPSSAVRSVSAQLHGRLALGAVAVCVSKGFEPETLKRMDEVIAEELPENPCVILSGPSHAEEVAKGIPTTVVAACRDLDMAERVQMTLSGDTFRIYVTDDVIGAELGGALKNVIALAAGALDGLGLGDNTKAALMTRGLTEIARLGVACGARTETFGGLSGMGDLIVTCTSMHSRNRRCGILVGQGLSGAEAVKQVGMTVEGYTNTKNAYEMGRRLGVEMPITNEVYKVLYEGKDIRQAIADLMGRPRRHESEYTWLQEGNLSR</sequence>
<dbReference type="Proteomes" id="UP000724149">
    <property type="component" value="Unassembled WGS sequence"/>
</dbReference>
<keyword evidence="6 9" id="KW-0443">Lipid metabolism</keyword>
<keyword evidence="8 9" id="KW-1208">Phospholipid metabolism</keyword>
<feature type="binding site" evidence="9">
    <location>
        <position position="135"/>
    </location>
    <ligand>
        <name>sn-glycerol 3-phosphate</name>
        <dbReference type="ChEBI" id="CHEBI:57597"/>
    </ligand>
</feature>
<comment type="pathway">
    <text evidence="9">Membrane lipid metabolism; glycerophospholipid metabolism.</text>
</comment>
<evidence type="ECO:0000313" key="15">
    <source>
        <dbReference type="Proteomes" id="UP000724149"/>
    </source>
</evidence>
<feature type="domain" description="Glycerol-3-phosphate dehydrogenase NAD-dependent C-terminal" evidence="13">
    <location>
        <begin position="177"/>
        <end position="317"/>
    </location>
</feature>
<reference evidence="14 15" key="1">
    <citation type="journal article" date="2021" name="Sci. Rep.">
        <title>The distribution of antibiotic resistance genes in chicken gut microbiota commensals.</title>
        <authorList>
            <person name="Juricova H."/>
            <person name="Matiasovicova J."/>
            <person name="Kubasova T."/>
            <person name="Cejkova D."/>
            <person name="Rychlik I."/>
        </authorList>
    </citation>
    <scope>NUCLEOTIDE SEQUENCE [LARGE SCALE GENOMIC DNA]</scope>
    <source>
        <strain evidence="14 15">An564</strain>
    </source>
</reference>
<evidence type="ECO:0000256" key="2">
    <source>
        <dbReference type="ARBA" id="ARBA00022516"/>
    </source>
</evidence>
<keyword evidence="2 9" id="KW-0444">Lipid biosynthesis</keyword>
<keyword evidence="9" id="KW-0547">Nucleotide-binding</keyword>
<evidence type="ECO:0000259" key="12">
    <source>
        <dbReference type="Pfam" id="PF01210"/>
    </source>
</evidence>
<dbReference type="InterPro" id="IPR006109">
    <property type="entry name" value="G3P_DH_NAD-dep_C"/>
</dbReference>
<keyword evidence="7 9" id="KW-0594">Phospholipid biosynthesis</keyword>
<comment type="caution">
    <text evidence="9">Lacks conserved residue(s) required for the propagation of feature annotation.</text>
</comment>
<feature type="domain" description="Glycerol-3-phosphate dehydrogenase NAD-dependent N-terminal" evidence="12">
    <location>
        <begin position="5"/>
        <end position="157"/>
    </location>
</feature>
<dbReference type="PANTHER" id="PTHR11728:SF1">
    <property type="entry name" value="GLYCEROL-3-PHOSPHATE DEHYDROGENASE [NAD(+)] 2, CHLOROPLASTIC"/>
    <property type="match status" value="1"/>
</dbReference>
<evidence type="ECO:0000256" key="9">
    <source>
        <dbReference type="HAMAP-Rule" id="MF_00394"/>
    </source>
</evidence>
<feature type="binding site" evidence="9">
    <location>
        <position position="33"/>
    </location>
    <ligand>
        <name>NADPH</name>
        <dbReference type="ChEBI" id="CHEBI:57783"/>
    </ligand>
</feature>
<feature type="binding site" evidence="9">
    <location>
        <position position="252"/>
    </location>
    <ligand>
        <name>sn-glycerol 3-phosphate</name>
        <dbReference type="ChEBI" id="CHEBI:57597"/>
    </ligand>
</feature>
<feature type="binding site" evidence="9">
    <location>
        <position position="252"/>
    </location>
    <ligand>
        <name>NADPH</name>
        <dbReference type="ChEBI" id="CHEBI:57783"/>
    </ligand>
</feature>
<keyword evidence="3 9" id="KW-0521">NADP</keyword>
<dbReference type="RefSeq" id="WP_204719629.1">
    <property type="nucleotide sequence ID" value="NZ_JACSNR010000002.1"/>
</dbReference>
<evidence type="ECO:0000259" key="13">
    <source>
        <dbReference type="Pfam" id="PF07479"/>
    </source>
</evidence>
<keyword evidence="9" id="KW-0963">Cytoplasm</keyword>
<protein>
    <recommendedName>
        <fullName evidence="9">Glycerol-3-phosphate dehydrogenase [NAD(P)+]</fullName>
        <ecNumber evidence="9">1.1.1.94</ecNumber>
    </recommendedName>
    <alternativeName>
        <fullName evidence="9">NAD(P)(+)-dependent glycerol-3-phosphate dehydrogenase</fullName>
    </alternativeName>
    <alternativeName>
        <fullName evidence="9">NAD(P)H-dependent dihydroxyacetone-phosphate reductase</fullName>
    </alternativeName>
</protein>
<evidence type="ECO:0000256" key="7">
    <source>
        <dbReference type="ARBA" id="ARBA00023209"/>
    </source>
</evidence>
<dbReference type="GO" id="GO:0047952">
    <property type="term" value="F:glycerol-3-phosphate dehydrogenase [NAD(P)+] activity"/>
    <property type="evidence" value="ECO:0007669"/>
    <property type="project" value="UniProtKB-EC"/>
</dbReference>
<evidence type="ECO:0000256" key="10">
    <source>
        <dbReference type="RuleBase" id="RU000437"/>
    </source>
</evidence>
<dbReference type="HAMAP" id="MF_00394">
    <property type="entry name" value="NAD_Glyc3P_dehydrog"/>
    <property type="match status" value="1"/>
</dbReference>
<dbReference type="EC" id="1.1.1.94" evidence="9"/>
<organism evidence="14 15">
    <name type="scientific">Hydrogenoanaerobacterium saccharovorans</name>
    <dbReference type="NCBI Taxonomy" id="474960"/>
    <lineage>
        <taxon>Bacteria</taxon>
        <taxon>Bacillati</taxon>
        <taxon>Bacillota</taxon>
        <taxon>Clostridia</taxon>
        <taxon>Eubacteriales</taxon>
        <taxon>Oscillospiraceae</taxon>
        <taxon>Hydrogenoanaerobacterium</taxon>
    </lineage>
</organism>
<feature type="binding site" evidence="9">
    <location>
        <position position="253"/>
    </location>
    <ligand>
        <name>sn-glycerol 3-phosphate</name>
        <dbReference type="ChEBI" id="CHEBI:57597"/>
    </ligand>
</feature>
<dbReference type="PROSITE" id="PS00957">
    <property type="entry name" value="NAD_G3PDH"/>
    <property type="match status" value="1"/>
</dbReference>
<feature type="binding site" evidence="9">
    <location>
        <position position="105"/>
    </location>
    <ligand>
        <name>sn-glycerol 3-phosphate</name>
        <dbReference type="ChEBI" id="CHEBI:57597"/>
    </ligand>
</feature>
<dbReference type="Pfam" id="PF07479">
    <property type="entry name" value="NAD_Gly3P_dh_C"/>
    <property type="match status" value="1"/>
</dbReference>
<evidence type="ECO:0000256" key="11">
    <source>
        <dbReference type="RuleBase" id="RU000439"/>
    </source>
</evidence>
<accession>A0ABS2GJE9</accession>
<dbReference type="NCBIfam" id="NF000942">
    <property type="entry name" value="PRK00094.1-4"/>
    <property type="match status" value="1"/>
</dbReference>
<dbReference type="Pfam" id="PF01210">
    <property type="entry name" value="NAD_Gly3P_dh_N"/>
    <property type="match status" value="1"/>
</dbReference>
<feature type="binding site" evidence="9">
    <location>
        <position position="188"/>
    </location>
    <ligand>
        <name>sn-glycerol 3-phosphate</name>
        <dbReference type="ChEBI" id="CHEBI:57597"/>
    </ligand>
</feature>
<dbReference type="InterPro" id="IPR011128">
    <property type="entry name" value="G3P_DH_NAD-dep_N"/>
</dbReference>
<keyword evidence="4 9" id="KW-0560">Oxidoreductase</keyword>
<evidence type="ECO:0000256" key="5">
    <source>
        <dbReference type="ARBA" id="ARBA00023027"/>
    </source>
</evidence>
<name>A0ABS2GJE9_9FIRM</name>
<feature type="binding site" evidence="9">
    <location>
        <position position="133"/>
    </location>
    <ligand>
        <name>sn-glycerol 3-phosphate</name>
        <dbReference type="ChEBI" id="CHEBI:57597"/>
    </ligand>
</feature>
<keyword evidence="5 9" id="KW-0520">NAD</keyword>
<feature type="binding site" evidence="9">
    <location>
        <position position="241"/>
    </location>
    <ligand>
        <name>sn-glycerol 3-phosphate</name>
        <dbReference type="ChEBI" id="CHEBI:57597"/>
    </ligand>
</feature>
<gene>
    <name evidence="9" type="primary">gpsA</name>
    <name evidence="14" type="ORF">H9X81_02675</name>
</gene>
<dbReference type="Gene3D" id="3.40.50.720">
    <property type="entry name" value="NAD(P)-binding Rossmann-like Domain"/>
    <property type="match status" value="1"/>
</dbReference>
<evidence type="ECO:0000256" key="1">
    <source>
        <dbReference type="ARBA" id="ARBA00011009"/>
    </source>
</evidence>
<feature type="binding site" evidence="9">
    <location>
        <position position="12"/>
    </location>
    <ligand>
        <name>NADPH</name>
        <dbReference type="ChEBI" id="CHEBI:57783"/>
    </ligand>
</feature>
<dbReference type="PRINTS" id="PR00077">
    <property type="entry name" value="GPDHDRGNASE"/>
</dbReference>
<keyword evidence="15" id="KW-1185">Reference proteome</keyword>
<dbReference type="PIRSF" id="PIRSF000114">
    <property type="entry name" value="Glycerol-3-P_dh"/>
    <property type="match status" value="1"/>
</dbReference>
<comment type="function">
    <text evidence="9">Catalyzes the reduction of the glycolytic intermediate dihydroxyacetone phosphate (DHAP) to sn-glycerol 3-phosphate (G3P), the key precursor for phospholipid synthesis.</text>
</comment>
<dbReference type="InterPro" id="IPR008927">
    <property type="entry name" value="6-PGluconate_DH-like_C_sf"/>
</dbReference>
<dbReference type="InterPro" id="IPR006168">
    <property type="entry name" value="G3P_DH_NAD-dep"/>
</dbReference>
<evidence type="ECO:0000256" key="4">
    <source>
        <dbReference type="ARBA" id="ARBA00023002"/>
    </source>
</evidence>
<dbReference type="PANTHER" id="PTHR11728">
    <property type="entry name" value="GLYCEROL-3-PHOSPHATE DEHYDROGENASE"/>
    <property type="match status" value="1"/>
</dbReference>
<evidence type="ECO:0000256" key="8">
    <source>
        <dbReference type="ARBA" id="ARBA00023264"/>
    </source>
</evidence>
<comment type="similarity">
    <text evidence="1 9 10">Belongs to the NAD-dependent glycerol-3-phosphate dehydrogenase family.</text>
</comment>
<comment type="catalytic activity">
    <reaction evidence="9">
        <text>sn-glycerol 3-phosphate + NAD(+) = dihydroxyacetone phosphate + NADH + H(+)</text>
        <dbReference type="Rhea" id="RHEA:11092"/>
        <dbReference type="ChEBI" id="CHEBI:15378"/>
        <dbReference type="ChEBI" id="CHEBI:57540"/>
        <dbReference type="ChEBI" id="CHEBI:57597"/>
        <dbReference type="ChEBI" id="CHEBI:57642"/>
        <dbReference type="ChEBI" id="CHEBI:57945"/>
        <dbReference type="EC" id="1.1.1.94"/>
    </reaction>
</comment>
<dbReference type="Gene3D" id="1.10.1040.10">
    <property type="entry name" value="N-(1-d-carboxylethyl)-l-norvaline Dehydrogenase, domain 2"/>
    <property type="match status" value="1"/>
</dbReference>
<dbReference type="NCBIfam" id="NF000941">
    <property type="entry name" value="PRK00094.1-3"/>
    <property type="match status" value="1"/>
</dbReference>
<feature type="active site" description="Proton acceptor" evidence="9">
    <location>
        <position position="188"/>
    </location>
</feature>